<dbReference type="GO" id="GO:0003700">
    <property type="term" value="F:DNA-binding transcription factor activity"/>
    <property type="evidence" value="ECO:0007669"/>
    <property type="project" value="InterPro"/>
</dbReference>
<keyword evidence="2 4" id="KW-0238">DNA-binding</keyword>
<dbReference type="Proteomes" id="UP000199034">
    <property type="component" value="Unassembled WGS sequence"/>
</dbReference>
<accession>A0A1G6ZZI6</accession>
<dbReference type="RefSeq" id="WP_090860472.1">
    <property type="nucleotide sequence ID" value="NZ_FMZM01000014.1"/>
</dbReference>
<name>A0A1G6ZZI6_9ACTN</name>
<keyword evidence="5" id="KW-1185">Reference proteome</keyword>
<evidence type="ECO:0000256" key="1">
    <source>
        <dbReference type="ARBA" id="ARBA00023015"/>
    </source>
</evidence>
<proteinExistence type="predicted"/>
<gene>
    <name evidence="4" type="ORF">SAMN05421872_114116</name>
</gene>
<dbReference type="Pfam" id="PF07729">
    <property type="entry name" value="FCD"/>
    <property type="match status" value="1"/>
</dbReference>
<dbReference type="InterPro" id="IPR008920">
    <property type="entry name" value="TF_FadR/GntR_C"/>
</dbReference>
<dbReference type="PRINTS" id="PR00035">
    <property type="entry name" value="HTHGNTR"/>
</dbReference>
<dbReference type="GO" id="GO:0003677">
    <property type="term" value="F:DNA binding"/>
    <property type="evidence" value="ECO:0007669"/>
    <property type="project" value="UniProtKB-KW"/>
</dbReference>
<dbReference type="InterPro" id="IPR036390">
    <property type="entry name" value="WH_DNA-bd_sf"/>
</dbReference>
<dbReference type="STRING" id="1045774.SAMN05421872_114116"/>
<evidence type="ECO:0000256" key="2">
    <source>
        <dbReference type="ARBA" id="ARBA00023125"/>
    </source>
</evidence>
<dbReference type="InterPro" id="IPR011711">
    <property type="entry name" value="GntR_C"/>
</dbReference>
<sequence length="229" mass="24237">MTSPDPAAGGHLERSALGSRVTDLFRAQITDGAWPVGSKIPVEAELVAWSGAGRNTVREAIGSLVQAGLLRREQGRGTFVVSTSDVSASMSRRAASIPRREGLELRLVLDAAAARIAAGRRDEADVTTLLELVRARQEAWVSGDEAARVQADSALHLAVVRATHNTLLVEVYAGLLSVFEEVLVDDVASETDHLAQLHQDLVDAIVAQDGTGAADTMSALLQPMIDELG</sequence>
<dbReference type="OrthoDB" id="3575876at2"/>
<dbReference type="InterPro" id="IPR036388">
    <property type="entry name" value="WH-like_DNA-bd_sf"/>
</dbReference>
<evidence type="ECO:0000313" key="4">
    <source>
        <dbReference type="EMBL" id="SDE07969.1"/>
    </source>
</evidence>
<dbReference type="AlphaFoldDB" id="A0A1G6ZZI6"/>
<dbReference type="PANTHER" id="PTHR43537">
    <property type="entry name" value="TRANSCRIPTIONAL REGULATOR, GNTR FAMILY"/>
    <property type="match status" value="1"/>
</dbReference>
<dbReference type="EMBL" id="FMZM01000014">
    <property type="protein sequence ID" value="SDE07969.1"/>
    <property type="molecule type" value="Genomic_DNA"/>
</dbReference>
<dbReference type="CDD" id="cd07377">
    <property type="entry name" value="WHTH_GntR"/>
    <property type="match status" value="1"/>
</dbReference>
<keyword evidence="1" id="KW-0805">Transcription regulation</keyword>
<dbReference type="SMART" id="SM00895">
    <property type="entry name" value="FCD"/>
    <property type="match status" value="1"/>
</dbReference>
<evidence type="ECO:0000313" key="5">
    <source>
        <dbReference type="Proteomes" id="UP000199034"/>
    </source>
</evidence>
<organism evidence="4 5">
    <name type="scientific">Nocardioides lianchengensis</name>
    <dbReference type="NCBI Taxonomy" id="1045774"/>
    <lineage>
        <taxon>Bacteria</taxon>
        <taxon>Bacillati</taxon>
        <taxon>Actinomycetota</taxon>
        <taxon>Actinomycetes</taxon>
        <taxon>Propionibacteriales</taxon>
        <taxon>Nocardioidaceae</taxon>
        <taxon>Nocardioides</taxon>
    </lineage>
</organism>
<evidence type="ECO:0000256" key="3">
    <source>
        <dbReference type="ARBA" id="ARBA00023163"/>
    </source>
</evidence>
<dbReference type="SMART" id="SM00345">
    <property type="entry name" value="HTH_GNTR"/>
    <property type="match status" value="1"/>
</dbReference>
<dbReference type="SUPFAM" id="SSF46785">
    <property type="entry name" value="Winged helix' DNA-binding domain"/>
    <property type="match status" value="1"/>
</dbReference>
<dbReference type="InterPro" id="IPR000524">
    <property type="entry name" value="Tscrpt_reg_HTH_GntR"/>
</dbReference>
<dbReference type="Pfam" id="PF00392">
    <property type="entry name" value="GntR"/>
    <property type="match status" value="1"/>
</dbReference>
<dbReference type="PROSITE" id="PS50949">
    <property type="entry name" value="HTH_GNTR"/>
    <property type="match status" value="1"/>
</dbReference>
<reference evidence="4 5" key="1">
    <citation type="submission" date="2016-10" db="EMBL/GenBank/DDBJ databases">
        <authorList>
            <person name="de Groot N.N."/>
        </authorList>
    </citation>
    <scope>NUCLEOTIDE SEQUENCE [LARGE SCALE GENOMIC DNA]</scope>
    <source>
        <strain evidence="4 5">CGMCC 4.6858</strain>
    </source>
</reference>
<dbReference type="SUPFAM" id="SSF48008">
    <property type="entry name" value="GntR ligand-binding domain-like"/>
    <property type="match status" value="1"/>
</dbReference>
<dbReference type="Gene3D" id="1.20.120.530">
    <property type="entry name" value="GntR ligand-binding domain-like"/>
    <property type="match status" value="1"/>
</dbReference>
<dbReference type="PANTHER" id="PTHR43537:SF47">
    <property type="entry name" value="REGULATORY PROTEIN GNTR HTH"/>
    <property type="match status" value="1"/>
</dbReference>
<protein>
    <submittedName>
        <fullName evidence="4">DNA-binding transcriptional regulator, FadR family</fullName>
    </submittedName>
</protein>
<dbReference type="Gene3D" id="1.10.10.10">
    <property type="entry name" value="Winged helix-like DNA-binding domain superfamily/Winged helix DNA-binding domain"/>
    <property type="match status" value="1"/>
</dbReference>
<keyword evidence="3" id="KW-0804">Transcription</keyword>